<dbReference type="OrthoDB" id="9770965at2"/>
<reference evidence="4 5" key="1">
    <citation type="submission" date="2014-04" db="EMBL/GenBank/DDBJ databases">
        <title>Draft genome sequence of Bacillus azotoformans MEV2011, a (co-) denitrifying strain unable to grow in the presence of oxygen.</title>
        <authorList>
            <person name="Nielsen M."/>
            <person name="Schreiber L."/>
            <person name="Finster K."/>
            <person name="Schramm A."/>
        </authorList>
    </citation>
    <scope>NUCLEOTIDE SEQUENCE [LARGE SCALE GENOMIC DNA]</scope>
    <source>
        <strain evidence="4 5">MEV2011</strain>
    </source>
</reference>
<evidence type="ECO:0000256" key="2">
    <source>
        <dbReference type="PROSITE-ProRule" id="PRU01161"/>
    </source>
</evidence>
<comment type="caution">
    <text evidence="4">The sequence shown here is derived from an EMBL/GenBank/DDBJ whole genome shotgun (WGS) entry which is preliminary data.</text>
</comment>
<proteinExistence type="predicted"/>
<protein>
    <submittedName>
        <fullName evidence="4">Putative esterase of the alpha-beta hydrolase superfamily</fullName>
    </submittedName>
</protein>
<dbReference type="CDD" id="cd07207">
    <property type="entry name" value="Pat_ExoU_VipD_like"/>
    <property type="match status" value="1"/>
</dbReference>
<sequence>MEIDGVFSGGGMKAIAFVGALEVMEREGFVFKKIAGTSAGAIISALLIAGYKADEINQILTEVNFKKFLDRPNSRLPIPFLKWASFYWGMGMYKGDALQKWMEKLLKDKGIETFADIEDGSLKIIASDLTRGRIMVLPDDLQHYGINKNSFSIAKAVRMSTSIPYFFKPIKVYNSLGIKSVVVDGAVLSNFPLWLFEGTLERPVVGFRLSPRLENIPPNIINNAFDMFPALIETMLHAHDSRYISKNVADQIIFIPIESVKTTDFHLSEKIKKELVAMGKQRAEEFIKKLKS</sequence>
<feature type="short sequence motif" description="DGA/G" evidence="2">
    <location>
        <begin position="184"/>
        <end position="186"/>
    </location>
</feature>
<dbReference type="GeneID" id="89467539"/>
<keyword evidence="1 2" id="KW-0443">Lipid metabolism</keyword>
<dbReference type="PANTHER" id="PTHR46394">
    <property type="entry name" value="ANNEXIN"/>
    <property type="match status" value="1"/>
</dbReference>
<feature type="active site" description="Proton acceptor" evidence="2">
    <location>
        <position position="184"/>
    </location>
</feature>
<accession>A0A072NVZ9</accession>
<feature type="domain" description="PNPLA" evidence="3">
    <location>
        <begin position="5"/>
        <end position="197"/>
    </location>
</feature>
<keyword evidence="2" id="KW-0442">Lipid degradation</keyword>
<feature type="active site" description="Nucleophile" evidence="2">
    <location>
        <position position="38"/>
    </location>
</feature>
<comment type="caution">
    <text evidence="2">Lacks conserved residue(s) required for the propagation of feature annotation.</text>
</comment>
<name>A0A072NVZ9_SCHAZ</name>
<dbReference type="PROSITE" id="PS51635">
    <property type="entry name" value="PNPLA"/>
    <property type="match status" value="1"/>
</dbReference>
<gene>
    <name evidence="4" type="ORF">M670_03463</name>
</gene>
<dbReference type="InterPro" id="IPR052580">
    <property type="entry name" value="Lipid_Hydrolase"/>
</dbReference>
<dbReference type="PANTHER" id="PTHR46394:SF1">
    <property type="entry name" value="PNPLA DOMAIN-CONTAINING PROTEIN"/>
    <property type="match status" value="1"/>
</dbReference>
<dbReference type="RefSeq" id="WP_035197000.1">
    <property type="nucleotide sequence ID" value="NZ_JJRY01000015.1"/>
</dbReference>
<keyword evidence="2 4" id="KW-0378">Hydrolase</keyword>
<feature type="short sequence motif" description="GXSXG" evidence="2">
    <location>
        <begin position="36"/>
        <end position="40"/>
    </location>
</feature>
<evidence type="ECO:0000259" key="3">
    <source>
        <dbReference type="PROSITE" id="PS51635"/>
    </source>
</evidence>
<dbReference type="GO" id="GO:0016042">
    <property type="term" value="P:lipid catabolic process"/>
    <property type="evidence" value="ECO:0007669"/>
    <property type="project" value="UniProtKB-UniRule"/>
</dbReference>
<dbReference type="InterPro" id="IPR016035">
    <property type="entry name" value="Acyl_Trfase/lysoPLipase"/>
</dbReference>
<dbReference type="Gene3D" id="3.40.1090.10">
    <property type="entry name" value="Cytosolic phospholipase A2 catalytic domain"/>
    <property type="match status" value="2"/>
</dbReference>
<dbReference type="Proteomes" id="UP000027936">
    <property type="component" value="Unassembled WGS sequence"/>
</dbReference>
<dbReference type="AlphaFoldDB" id="A0A072NVZ9"/>
<organism evidence="4 5">
    <name type="scientific">Schinkia azotoformans MEV2011</name>
    <dbReference type="NCBI Taxonomy" id="1348973"/>
    <lineage>
        <taxon>Bacteria</taxon>
        <taxon>Bacillati</taxon>
        <taxon>Bacillota</taxon>
        <taxon>Bacilli</taxon>
        <taxon>Bacillales</taxon>
        <taxon>Bacillaceae</taxon>
        <taxon>Calidifontibacillus/Schinkia group</taxon>
        <taxon>Schinkia</taxon>
    </lineage>
</organism>
<evidence type="ECO:0000313" key="4">
    <source>
        <dbReference type="EMBL" id="KEF37425.1"/>
    </source>
</evidence>
<dbReference type="SUPFAM" id="SSF52151">
    <property type="entry name" value="FabD/lysophospholipase-like"/>
    <property type="match status" value="1"/>
</dbReference>
<dbReference type="GO" id="GO:0016787">
    <property type="term" value="F:hydrolase activity"/>
    <property type="evidence" value="ECO:0007669"/>
    <property type="project" value="UniProtKB-UniRule"/>
</dbReference>
<dbReference type="Pfam" id="PF01734">
    <property type="entry name" value="Patatin"/>
    <property type="match status" value="1"/>
</dbReference>
<dbReference type="PATRIC" id="fig|1348973.3.peg.3338"/>
<dbReference type="InterPro" id="IPR002641">
    <property type="entry name" value="PNPLA_dom"/>
</dbReference>
<dbReference type="EMBL" id="JJRY01000015">
    <property type="protein sequence ID" value="KEF37425.1"/>
    <property type="molecule type" value="Genomic_DNA"/>
</dbReference>
<evidence type="ECO:0000313" key="5">
    <source>
        <dbReference type="Proteomes" id="UP000027936"/>
    </source>
</evidence>
<evidence type="ECO:0000256" key="1">
    <source>
        <dbReference type="ARBA" id="ARBA00023098"/>
    </source>
</evidence>